<proteinExistence type="predicted"/>
<protein>
    <submittedName>
        <fullName evidence="2">Uncharacterized protein</fullName>
    </submittedName>
</protein>
<gene>
    <name evidence="2" type="ORF">J07HQW2_00441</name>
</gene>
<evidence type="ECO:0000256" key="1">
    <source>
        <dbReference type="SAM" id="MobiDB-lite"/>
    </source>
</evidence>
<sequence length="275" mass="30591">MHAEESHGTTPLRCAGVGSELRVCSPPLHLVLRLRLESAGQLMKGDSGLCQPAEPSRAEPSPAEPSRAEPSRAEPSRAEPGLLSPPTLGADSELLLIRPRRLFSASAPPRSIHVSVERRITLLTHVETAFNTSRHADCRLRLPYHRHSTSCLACVALWHFHDSDALDLCLVFEDVREPVERPRPRPRPPVQVKIPVPTQPRPQFFDSPLSLSLSSSRTPASFPTLIRPTSCSTHRSTMCLAKQWTKWVRRSDHFAWRRVTRSPSESSQLAISVGK</sequence>
<organism evidence="2 3">
    <name type="scientific">Haloquadratum walsbyi J07HQW2</name>
    <dbReference type="NCBI Taxonomy" id="1238425"/>
    <lineage>
        <taxon>Archaea</taxon>
        <taxon>Methanobacteriati</taxon>
        <taxon>Methanobacteriota</taxon>
        <taxon>Stenosarchaea group</taxon>
        <taxon>Halobacteria</taxon>
        <taxon>Halobacteriales</taxon>
        <taxon>Haloferacaceae</taxon>
        <taxon>Haloquadratum</taxon>
    </lineage>
</organism>
<dbReference type="AlphaFoldDB" id="U1PK12"/>
<evidence type="ECO:0000313" key="3">
    <source>
        <dbReference type="Proteomes" id="UP000030710"/>
    </source>
</evidence>
<dbReference type="HOGENOM" id="CLU_1010509_0_0_2"/>
<evidence type="ECO:0000313" key="2">
    <source>
        <dbReference type="EMBL" id="ERG94007.1"/>
    </source>
</evidence>
<accession>U1PK12</accession>
<feature type="region of interest" description="Disordered" evidence="1">
    <location>
        <begin position="45"/>
        <end position="87"/>
    </location>
</feature>
<dbReference type="EMBL" id="KE356561">
    <property type="protein sequence ID" value="ERG94007.1"/>
    <property type="molecule type" value="Genomic_DNA"/>
</dbReference>
<dbReference type="Proteomes" id="UP000030710">
    <property type="component" value="Unassembled WGS sequence"/>
</dbReference>
<name>U1PK12_9EURY</name>
<feature type="compositionally biased region" description="Low complexity" evidence="1">
    <location>
        <begin position="52"/>
        <end position="65"/>
    </location>
</feature>
<reference evidence="2 3" key="1">
    <citation type="journal article" date="2013" name="PLoS ONE">
        <title>Assembly-driven community genomics of a hypersaline microbial ecosystem.</title>
        <authorList>
            <person name="Podell S."/>
            <person name="Ugalde J.A."/>
            <person name="Narasingarao P."/>
            <person name="Banfield J.F."/>
            <person name="Heidelberg K.B."/>
            <person name="Allen E.E."/>
        </authorList>
    </citation>
    <scope>NUCLEOTIDE SEQUENCE [LARGE SCALE GENOMIC DNA]</scope>
    <source>
        <strain evidence="3">J07HQW2</strain>
    </source>
</reference>
<feature type="compositionally biased region" description="Basic and acidic residues" evidence="1">
    <location>
        <begin position="66"/>
        <end position="77"/>
    </location>
</feature>